<evidence type="ECO:0000313" key="3">
    <source>
        <dbReference type="EMBL" id="MBD8524976.1"/>
    </source>
</evidence>
<feature type="domain" description="DUF4097" evidence="2">
    <location>
        <begin position="83"/>
        <end position="302"/>
    </location>
</feature>
<evidence type="ECO:0000259" key="2">
    <source>
        <dbReference type="Pfam" id="PF13349"/>
    </source>
</evidence>
<dbReference type="InterPro" id="IPR025164">
    <property type="entry name" value="Toastrack_DUF4097"/>
</dbReference>
<dbReference type="AlphaFoldDB" id="A0AAW3ZKY9"/>
<dbReference type="EMBL" id="JACYTR010000006">
    <property type="protein sequence ID" value="MBD8524976.1"/>
    <property type="molecule type" value="Genomic_DNA"/>
</dbReference>
<protein>
    <submittedName>
        <fullName evidence="3">DUF4097 family beta strand repeat protein</fullName>
    </submittedName>
</protein>
<organism evidence="3 4">
    <name type="scientific">Pseudomarimonas arenosa</name>
    <dbReference type="NCBI Taxonomy" id="2774145"/>
    <lineage>
        <taxon>Bacteria</taxon>
        <taxon>Pseudomonadati</taxon>
        <taxon>Pseudomonadota</taxon>
        <taxon>Gammaproteobacteria</taxon>
        <taxon>Lysobacterales</taxon>
        <taxon>Lysobacteraceae</taxon>
        <taxon>Pseudomarimonas</taxon>
    </lineage>
</organism>
<dbReference type="RefSeq" id="WP_192028328.1">
    <property type="nucleotide sequence ID" value="NZ_JACYTR010000006.1"/>
</dbReference>
<feature type="chain" id="PRO_5043453218" evidence="1">
    <location>
        <begin position="24"/>
        <end position="305"/>
    </location>
</feature>
<reference evidence="3 4" key="1">
    <citation type="submission" date="2020-09" db="EMBL/GenBank/DDBJ databases">
        <title>Pseudoxanthomonas sp. CAU 1598 isolated from sand of Yaerae Beach.</title>
        <authorList>
            <person name="Kim W."/>
        </authorList>
    </citation>
    <scope>NUCLEOTIDE SEQUENCE [LARGE SCALE GENOMIC DNA]</scope>
    <source>
        <strain evidence="3 4">CAU 1598</strain>
    </source>
</reference>
<keyword evidence="1" id="KW-0732">Signal</keyword>
<dbReference type="Proteomes" id="UP000613768">
    <property type="component" value="Unassembled WGS sequence"/>
</dbReference>
<keyword evidence="4" id="KW-1185">Reference proteome</keyword>
<sequence length="305" mass="32227">MKRNLWMPAICLPALLLASSVQAEQKVDETRQIAPDARVEIHNMRGDIRVRGGSNELRIVGTIGEGAKGLIVEGDPQRWSVRVDYPEQSGWGGWWGRSEVRDSSLQVDLPTGVTLVVESVSADIDVAGVGGARVEIESVSGDIELDSTASEVEVTAVSGDLILKTAGARKVELETVSGDIDLSGQGEGSLRVETVSGRAKINANAAGMEKIVGSTVSGDLLVDAKMVSGGRIQLEAMSGDIELTLPPGASGDLRIETFSGDISSPVGKVEREEYGPGAKLRHALGDGRGEIRLESFSGDVRLRTQ</sequence>
<feature type="signal peptide" evidence="1">
    <location>
        <begin position="1"/>
        <end position="23"/>
    </location>
</feature>
<evidence type="ECO:0000313" key="4">
    <source>
        <dbReference type="Proteomes" id="UP000613768"/>
    </source>
</evidence>
<dbReference type="Pfam" id="PF13349">
    <property type="entry name" value="DUF4097"/>
    <property type="match status" value="1"/>
</dbReference>
<proteinExistence type="predicted"/>
<name>A0AAW3ZKY9_9GAMM</name>
<comment type="caution">
    <text evidence="3">The sequence shown here is derived from an EMBL/GenBank/DDBJ whole genome shotgun (WGS) entry which is preliminary data.</text>
</comment>
<evidence type="ECO:0000256" key="1">
    <source>
        <dbReference type="SAM" id="SignalP"/>
    </source>
</evidence>
<accession>A0AAW3ZKY9</accession>
<gene>
    <name evidence="3" type="ORF">IFO71_04400</name>
</gene>